<sequence length="484" mass="52781">MNLYARLEILAHCQPDKLAIETADRKLTYAELDEVIRRIAGRLRAEGVGRGDVVGLRLRDTPEHLAALFACLKLGAVGLAIDWRTAKAEFLRILDQFKPKVCFIDGNVRPEFDTVYLKTEEAEQSEPDTTPYVDVTDEPMMYNLTSGTTGLPKAMVVTHENIYARSMSRSMAGVVLPEDRYLAALPFAYSAGRDHACNALLVGATLVLFRALYEPMELVEFVNDNNVTAMALSPNVTRSLTALETKGGPLMPKLRAFTSTTGKLQPEDRAAIRERVAPHLIDYYGSTGTGIMAYINTAEDGATNTAAGRPALGIEVQIVDDDGNVLSGETVGNIRVRGPGIALKAVGSVMSPTEGFRDGWYYPGDLGHFGTDGLLHLDGRIADLIKRGGLMVYAQEVEQALRRHPAVADAAVVGVPSEKLGQEVAAFVVRKGDVDAKELVRHCRGEIAPFKVPTIFEFPDDLPRNTNGKVVKAKLLEQFEKEPS</sequence>
<gene>
    <name evidence="3" type="primary">lcfB_3</name>
    <name evidence="3" type="ORF">HDIA_4453</name>
</gene>
<dbReference type="Proteomes" id="UP000223606">
    <property type="component" value="Chromosome 1"/>
</dbReference>
<evidence type="ECO:0000259" key="2">
    <source>
        <dbReference type="Pfam" id="PF13193"/>
    </source>
</evidence>
<dbReference type="EC" id="6.2.1.3" evidence="3"/>
<dbReference type="SUPFAM" id="SSF56801">
    <property type="entry name" value="Acetyl-CoA synthetase-like"/>
    <property type="match status" value="1"/>
</dbReference>
<dbReference type="PROSITE" id="PS00455">
    <property type="entry name" value="AMP_BINDING"/>
    <property type="match status" value="1"/>
</dbReference>
<dbReference type="Gene3D" id="3.40.50.12780">
    <property type="entry name" value="N-terminal domain of ligase-like"/>
    <property type="match status" value="1"/>
</dbReference>
<evidence type="ECO:0000313" key="4">
    <source>
        <dbReference type="Proteomes" id="UP000223606"/>
    </source>
</evidence>
<dbReference type="KEGG" id="hdi:HDIA_4453"/>
<dbReference type="InterPro" id="IPR050237">
    <property type="entry name" value="ATP-dep_AMP-bd_enzyme"/>
</dbReference>
<evidence type="ECO:0000313" key="3">
    <source>
        <dbReference type="EMBL" id="SON57994.1"/>
    </source>
</evidence>
<dbReference type="Pfam" id="PF13193">
    <property type="entry name" value="AMP-binding_C"/>
    <property type="match status" value="1"/>
</dbReference>
<dbReference type="Gene3D" id="3.30.300.30">
    <property type="match status" value="1"/>
</dbReference>
<dbReference type="OrthoDB" id="9803968at2"/>
<accession>A0A2C9DCE9</accession>
<dbReference type="GO" id="GO:0004467">
    <property type="term" value="F:long-chain fatty acid-CoA ligase activity"/>
    <property type="evidence" value="ECO:0007669"/>
    <property type="project" value="UniProtKB-EC"/>
</dbReference>
<feature type="domain" description="AMP-binding enzyme C-terminal" evidence="2">
    <location>
        <begin position="396"/>
        <end position="469"/>
    </location>
</feature>
<name>A0A2C9DCE9_9HYPH</name>
<keyword evidence="3" id="KW-0436">Ligase</keyword>
<keyword evidence="4" id="KW-1185">Reference proteome</keyword>
<dbReference type="InterPro" id="IPR045851">
    <property type="entry name" value="AMP-bd_C_sf"/>
</dbReference>
<dbReference type="InterPro" id="IPR020845">
    <property type="entry name" value="AMP-binding_CS"/>
</dbReference>
<reference evidence="4" key="1">
    <citation type="submission" date="2017-09" db="EMBL/GenBank/DDBJ databases">
        <title>Genome sequence of Nannocystis excedens DSM 71.</title>
        <authorList>
            <person name="Blom J."/>
        </authorList>
    </citation>
    <scope>NUCLEOTIDE SEQUENCE [LARGE SCALE GENOMIC DNA]</scope>
    <source>
        <strain evidence="4">type strain: E19</strain>
    </source>
</reference>
<proteinExistence type="predicted"/>
<dbReference type="AlphaFoldDB" id="A0A2C9DCE9"/>
<dbReference type="InterPro" id="IPR025110">
    <property type="entry name" value="AMP-bd_C"/>
</dbReference>
<protein>
    <submittedName>
        <fullName evidence="3">Long-chain-fatty-acid-CoA ligase</fullName>
        <ecNumber evidence="3">6.2.1.3</ecNumber>
    </submittedName>
</protein>
<dbReference type="InterPro" id="IPR000873">
    <property type="entry name" value="AMP-dep_synth/lig_dom"/>
</dbReference>
<dbReference type="InterPro" id="IPR042099">
    <property type="entry name" value="ANL_N_sf"/>
</dbReference>
<dbReference type="PANTHER" id="PTHR43767">
    <property type="entry name" value="LONG-CHAIN-FATTY-ACID--COA LIGASE"/>
    <property type="match status" value="1"/>
</dbReference>
<evidence type="ECO:0000259" key="1">
    <source>
        <dbReference type="Pfam" id="PF00501"/>
    </source>
</evidence>
<dbReference type="PANTHER" id="PTHR43767:SF1">
    <property type="entry name" value="NONRIBOSOMAL PEPTIDE SYNTHASE PES1 (EUROFUNG)-RELATED"/>
    <property type="match status" value="1"/>
</dbReference>
<dbReference type="RefSeq" id="WP_099558172.1">
    <property type="nucleotide sequence ID" value="NZ_LT960614.1"/>
</dbReference>
<dbReference type="Pfam" id="PF00501">
    <property type="entry name" value="AMP-binding"/>
    <property type="match status" value="1"/>
</dbReference>
<dbReference type="EMBL" id="LT960614">
    <property type="protein sequence ID" value="SON57994.1"/>
    <property type="molecule type" value="Genomic_DNA"/>
</dbReference>
<organism evidence="3 4">
    <name type="scientific">Hartmannibacter diazotrophicus</name>
    <dbReference type="NCBI Taxonomy" id="1482074"/>
    <lineage>
        <taxon>Bacteria</taxon>
        <taxon>Pseudomonadati</taxon>
        <taxon>Pseudomonadota</taxon>
        <taxon>Alphaproteobacteria</taxon>
        <taxon>Hyphomicrobiales</taxon>
        <taxon>Pleomorphomonadaceae</taxon>
        <taxon>Hartmannibacter</taxon>
    </lineage>
</organism>
<feature type="domain" description="AMP-dependent synthetase/ligase" evidence="1">
    <location>
        <begin position="11"/>
        <end position="342"/>
    </location>
</feature>